<feature type="non-terminal residue" evidence="7">
    <location>
        <position position="261"/>
    </location>
</feature>
<dbReference type="PANTHER" id="PTHR11085">
    <property type="entry name" value="NAD-DEPENDENT PROTEIN DEACYLASE SIRTUIN-5, MITOCHONDRIAL-RELATED"/>
    <property type="match status" value="1"/>
</dbReference>
<gene>
    <name evidence="7" type="ORF">M153_140100001</name>
</gene>
<keyword evidence="4" id="KW-0479">Metal-binding</keyword>
<evidence type="ECO:0000313" key="8">
    <source>
        <dbReference type="Proteomes" id="UP000051530"/>
    </source>
</evidence>
<dbReference type="GO" id="GO:0031934">
    <property type="term" value="C:mating-type region heterochromatin"/>
    <property type="evidence" value="ECO:0007669"/>
    <property type="project" value="TreeGrafter"/>
</dbReference>
<dbReference type="PROSITE" id="PS50305">
    <property type="entry name" value="SIRTUIN"/>
    <property type="match status" value="1"/>
</dbReference>
<feature type="region of interest" description="Disordered" evidence="5">
    <location>
        <begin position="223"/>
        <end position="261"/>
    </location>
</feature>
<dbReference type="EMBL" id="LGUB01001288">
    <property type="protein sequence ID" value="KRH92023.1"/>
    <property type="molecule type" value="Genomic_DNA"/>
</dbReference>
<dbReference type="Pfam" id="PF02146">
    <property type="entry name" value="SIR2"/>
    <property type="match status" value="1"/>
</dbReference>
<accession>A0A0R0LZ44</accession>
<dbReference type="GO" id="GO:0000122">
    <property type="term" value="P:negative regulation of transcription by RNA polymerase II"/>
    <property type="evidence" value="ECO:0007669"/>
    <property type="project" value="TreeGrafter"/>
</dbReference>
<keyword evidence="8" id="KW-1185">Reference proteome</keyword>
<dbReference type="GO" id="GO:0017136">
    <property type="term" value="F:histone deacetylase activity, NAD-dependent"/>
    <property type="evidence" value="ECO:0007669"/>
    <property type="project" value="TreeGrafter"/>
</dbReference>
<dbReference type="InterPro" id="IPR050134">
    <property type="entry name" value="NAD-dep_sirtuin_deacylases"/>
</dbReference>
<feature type="binding site" evidence="4">
    <location>
        <position position="212"/>
    </location>
    <ligand>
        <name>Zn(2+)</name>
        <dbReference type="ChEBI" id="CHEBI:29105"/>
    </ligand>
</feature>
<feature type="binding site" evidence="4">
    <location>
        <position position="167"/>
    </location>
    <ligand>
        <name>Zn(2+)</name>
        <dbReference type="ChEBI" id="CHEBI:29105"/>
    </ligand>
</feature>
<feature type="binding site" evidence="4">
    <location>
        <position position="192"/>
    </location>
    <ligand>
        <name>Zn(2+)</name>
        <dbReference type="ChEBI" id="CHEBI:29105"/>
    </ligand>
</feature>
<name>A0A0R0LZ44_9MICR</name>
<dbReference type="InterPro" id="IPR029035">
    <property type="entry name" value="DHS-like_NAD/FAD-binding_dom"/>
</dbReference>
<dbReference type="GO" id="GO:0031508">
    <property type="term" value="P:pericentric heterochromatin formation"/>
    <property type="evidence" value="ECO:0007669"/>
    <property type="project" value="TreeGrafter"/>
</dbReference>
<keyword evidence="3" id="KW-0520">NAD</keyword>
<protein>
    <submittedName>
        <fullName evidence="7">SIR2-like protein involved in telomeric silencing</fullName>
    </submittedName>
</protein>
<dbReference type="InterPro" id="IPR026590">
    <property type="entry name" value="Ssirtuin_cat_dom"/>
</dbReference>
<reference evidence="7 8" key="1">
    <citation type="submission" date="2015-07" db="EMBL/GenBank/DDBJ databases">
        <title>The genome of Pseudoloma neurophilia, a relevant intracellular parasite of the zebrafish.</title>
        <authorList>
            <person name="Ndikumana S."/>
            <person name="Pelin A."/>
            <person name="Sanders J."/>
            <person name="Corradi N."/>
        </authorList>
    </citation>
    <scope>NUCLEOTIDE SEQUENCE [LARGE SCALE GENOMIC DNA]</scope>
    <source>
        <strain evidence="7 8">MK1</strain>
    </source>
</reference>
<dbReference type="SUPFAM" id="SSF52467">
    <property type="entry name" value="DHS-like NAD/FAD-binding domain"/>
    <property type="match status" value="1"/>
</dbReference>
<feature type="binding site" evidence="4">
    <location>
        <position position="170"/>
    </location>
    <ligand>
        <name>Zn(2+)</name>
        <dbReference type="ChEBI" id="CHEBI:29105"/>
    </ligand>
</feature>
<comment type="caution">
    <text evidence="7">The sequence shown here is derived from an EMBL/GenBank/DDBJ whole genome shotgun (WGS) entry which is preliminary data.</text>
</comment>
<dbReference type="InterPro" id="IPR003000">
    <property type="entry name" value="Sirtuin"/>
</dbReference>
<evidence type="ECO:0000256" key="3">
    <source>
        <dbReference type="ARBA" id="ARBA00023027"/>
    </source>
</evidence>
<evidence type="ECO:0000256" key="2">
    <source>
        <dbReference type="ARBA" id="ARBA00022679"/>
    </source>
</evidence>
<feature type="domain" description="Deacetylase sirtuin-type" evidence="6">
    <location>
        <begin position="19"/>
        <end position="261"/>
    </location>
</feature>
<dbReference type="PANTHER" id="PTHR11085:SF15">
    <property type="entry name" value="NAD-DEPENDENT HISTONE DEACETYLASE HST4"/>
    <property type="match status" value="1"/>
</dbReference>
<dbReference type="GO" id="GO:0046872">
    <property type="term" value="F:metal ion binding"/>
    <property type="evidence" value="ECO:0007669"/>
    <property type="project" value="UniProtKB-KW"/>
</dbReference>
<keyword evidence="2" id="KW-0808">Transferase</keyword>
<dbReference type="Proteomes" id="UP000051530">
    <property type="component" value="Unassembled WGS sequence"/>
</dbReference>
<dbReference type="GO" id="GO:0006282">
    <property type="term" value="P:regulation of DNA repair"/>
    <property type="evidence" value="ECO:0007669"/>
    <property type="project" value="TreeGrafter"/>
</dbReference>
<evidence type="ECO:0000256" key="1">
    <source>
        <dbReference type="ARBA" id="ARBA00006924"/>
    </source>
</evidence>
<organism evidence="7 8">
    <name type="scientific">Pseudoloma neurophilia</name>
    <dbReference type="NCBI Taxonomy" id="146866"/>
    <lineage>
        <taxon>Eukaryota</taxon>
        <taxon>Fungi</taxon>
        <taxon>Fungi incertae sedis</taxon>
        <taxon>Microsporidia</taxon>
        <taxon>Pseudoloma</taxon>
    </lineage>
</organism>
<evidence type="ECO:0000256" key="4">
    <source>
        <dbReference type="PROSITE-ProRule" id="PRU00236"/>
    </source>
</evidence>
<feature type="active site" description="Proton acceptor" evidence="4">
    <location>
        <position position="159"/>
    </location>
</feature>
<keyword evidence="4" id="KW-0862">Zinc</keyword>
<evidence type="ECO:0000313" key="7">
    <source>
        <dbReference type="EMBL" id="KRH92023.1"/>
    </source>
</evidence>
<evidence type="ECO:0000259" key="6">
    <source>
        <dbReference type="PROSITE" id="PS50305"/>
    </source>
</evidence>
<proteinExistence type="inferred from homology"/>
<dbReference type="GO" id="GO:1990414">
    <property type="term" value="P:replication-born double-strand break repair via sister chromatid exchange"/>
    <property type="evidence" value="ECO:0007669"/>
    <property type="project" value="TreeGrafter"/>
</dbReference>
<dbReference type="AlphaFoldDB" id="A0A0R0LZ44"/>
<dbReference type="Gene3D" id="3.40.50.1220">
    <property type="entry name" value="TPP-binding domain"/>
    <property type="match status" value="1"/>
</dbReference>
<dbReference type="VEuPathDB" id="MicrosporidiaDB:M153_140100001"/>
<dbReference type="GO" id="GO:0005634">
    <property type="term" value="C:nucleus"/>
    <property type="evidence" value="ECO:0007669"/>
    <property type="project" value="TreeGrafter"/>
</dbReference>
<comment type="similarity">
    <text evidence="1">Belongs to the sirtuin family. Class I subfamily.</text>
</comment>
<dbReference type="OrthoDB" id="2919105at2759"/>
<dbReference type="GO" id="GO:0070403">
    <property type="term" value="F:NAD+ binding"/>
    <property type="evidence" value="ECO:0007669"/>
    <property type="project" value="InterPro"/>
</dbReference>
<sequence length="261" mass="29905">SNLKQPSTFNEIKGKQTINHKLIDDTWFDNNVNIFLDTHILLITGAGISTPQIPDFRSENGLFKTIKKNFKISGKDCFDYKFSINEETRASYIKIMSELSKIIRNSQPNEIHKFFSYLKDENKSILCLDQNIDVLTERSGLLSIDLNQKKVKGDLIYLHGRLDILVCTYCGYKVEINENIESKWSEGEDVECPACIERVNSRDKIKGSIEGCIKSIEDVMKDKEDGMKDKEDNIKDGMKDKEDNIKDGMKGKEDNIKDGMK</sequence>
<feature type="non-terminal residue" evidence="7">
    <location>
        <position position="1"/>
    </location>
</feature>
<evidence type="ECO:0000256" key="5">
    <source>
        <dbReference type="SAM" id="MobiDB-lite"/>
    </source>
</evidence>